<dbReference type="PROSITE" id="PS51257">
    <property type="entry name" value="PROKAR_LIPOPROTEIN"/>
    <property type="match status" value="1"/>
</dbReference>
<proteinExistence type="predicted"/>
<dbReference type="AlphaFoldDB" id="A0A432LLL6"/>
<evidence type="ECO:0000313" key="2">
    <source>
        <dbReference type="EMBL" id="RUL59705.1"/>
    </source>
</evidence>
<evidence type="ECO:0000313" key="3">
    <source>
        <dbReference type="Proteomes" id="UP000278983"/>
    </source>
</evidence>
<dbReference type="OrthoDB" id="1048052at2"/>
<dbReference type="EMBL" id="RYYU01000001">
    <property type="protein sequence ID" value="RUL59705.1"/>
    <property type="molecule type" value="Genomic_DNA"/>
</dbReference>
<dbReference type="RefSeq" id="WP_126678811.1">
    <property type="nucleotide sequence ID" value="NZ_RYYU01000001.1"/>
</dbReference>
<sequence length="250" mass="28116">METKNFRKQYVAYKMFAIATVVMMSMAFTACSSDDDDSKPNPDAVEYVNLGLPSRIKWAKCNLGANKPEEYGNYYAWGETKPKTTYNWSNYKWMQQGKYEWIYITKYTIKDGKTEGIWYDSGGKFIGDGKILLEPGDDAATAKLGSPWRMPTLTDMQELIDNCKWEWTEVNGVKGCKATGPNGNSIFLPAAGYYADSKLNDKGTRGAYWSSSHSGSITYNANDLDFFSNNPPSLNHDSRMFGLSVRPVSD</sequence>
<evidence type="ECO:0000256" key="1">
    <source>
        <dbReference type="SAM" id="SignalP"/>
    </source>
</evidence>
<keyword evidence="3" id="KW-1185">Reference proteome</keyword>
<feature type="chain" id="PRO_5019413694" description="Fibrobacter succinogenes major paralogous domain-containing protein" evidence="1">
    <location>
        <begin position="33"/>
        <end position="250"/>
    </location>
</feature>
<keyword evidence="1" id="KW-0732">Signal</keyword>
<protein>
    <recommendedName>
        <fullName evidence="4">Fibrobacter succinogenes major paralogous domain-containing protein</fullName>
    </recommendedName>
</protein>
<gene>
    <name evidence="2" type="ORF">EHV08_08005</name>
</gene>
<feature type="signal peptide" evidence="1">
    <location>
        <begin position="1"/>
        <end position="32"/>
    </location>
</feature>
<reference evidence="2 3" key="1">
    <citation type="submission" date="2018-12" db="EMBL/GenBank/DDBJ databases">
        <title>Genome sequencing of Prevotella sp. KCOM 3155 (= JS262).</title>
        <authorList>
            <person name="Kook J.-K."/>
            <person name="Park S.-N."/>
            <person name="Lim Y.K."/>
        </authorList>
    </citation>
    <scope>NUCLEOTIDE SEQUENCE [LARGE SCALE GENOMIC DNA]</scope>
    <source>
        <strain evidence="2 3">KCOM 3155</strain>
    </source>
</reference>
<dbReference type="Proteomes" id="UP000278983">
    <property type="component" value="Unassembled WGS sequence"/>
</dbReference>
<name>A0A432LLL6_9BACT</name>
<evidence type="ECO:0008006" key="4">
    <source>
        <dbReference type="Google" id="ProtNLM"/>
    </source>
</evidence>
<comment type="caution">
    <text evidence="2">The sequence shown here is derived from an EMBL/GenBank/DDBJ whole genome shotgun (WGS) entry which is preliminary data.</text>
</comment>
<organism evidence="2 3">
    <name type="scientific">Prevotella koreensis</name>
    <dbReference type="NCBI Taxonomy" id="2490854"/>
    <lineage>
        <taxon>Bacteria</taxon>
        <taxon>Pseudomonadati</taxon>
        <taxon>Bacteroidota</taxon>
        <taxon>Bacteroidia</taxon>
        <taxon>Bacteroidales</taxon>
        <taxon>Prevotellaceae</taxon>
        <taxon>Prevotella</taxon>
    </lineage>
</organism>
<accession>A0A432LLL6</accession>